<proteinExistence type="predicted"/>
<evidence type="ECO:0000313" key="2">
    <source>
        <dbReference type="Proteomes" id="UP000561326"/>
    </source>
</evidence>
<dbReference type="EMBL" id="JABAGO010000046">
    <property type="protein sequence ID" value="NMF00439.1"/>
    <property type="molecule type" value="Genomic_DNA"/>
</dbReference>
<dbReference type="AlphaFoldDB" id="A0A848CZ93"/>
<sequence>MERKNVEDYLIKRLAETLDTSSDYLLDLSNNAINKENSPSKESEKEMSLFFYDGIEGYDDLSPEEQKAFREHMYDEARQTIELVKKLKKQGKRGGMYER</sequence>
<accession>A0A848CZ93</accession>
<gene>
    <name evidence="1" type="ORF">HF838_19635</name>
</gene>
<organism evidence="1 2">
    <name type="scientific">Aneurinibacillus aneurinilyticus</name>
    <name type="common">Bacillus aneurinolyticus</name>
    <dbReference type="NCBI Taxonomy" id="1391"/>
    <lineage>
        <taxon>Bacteria</taxon>
        <taxon>Bacillati</taxon>
        <taxon>Bacillota</taxon>
        <taxon>Bacilli</taxon>
        <taxon>Bacillales</taxon>
        <taxon>Paenibacillaceae</taxon>
        <taxon>Aneurinibacillus group</taxon>
        <taxon>Aneurinibacillus</taxon>
    </lineage>
</organism>
<dbReference type="GeneID" id="92840282"/>
<dbReference type="RefSeq" id="WP_021622916.1">
    <property type="nucleotide sequence ID" value="NZ_CABKST010000195.1"/>
</dbReference>
<dbReference type="Proteomes" id="UP000561326">
    <property type="component" value="Unassembled WGS sequence"/>
</dbReference>
<comment type="caution">
    <text evidence="1">The sequence shown here is derived from an EMBL/GenBank/DDBJ whole genome shotgun (WGS) entry which is preliminary data.</text>
</comment>
<reference evidence="1 2" key="1">
    <citation type="submission" date="2020-04" db="EMBL/GenBank/DDBJ databases">
        <authorList>
            <person name="Hitch T.C.A."/>
            <person name="Wylensek D."/>
            <person name="Clavel T."/>
        </authorList>
    </citation>
    <scope>NUCLEOTIDE SEQUENCE [LARGE SCALE GENOMIC DNA]</scope>
    <source>
        <strain evidence="1 2">WB01_D5_05</strain>
    </source>
</reference>
<evidence type="ECO:0000313" key="1">
    <source>
        <dbReference type="EMBL" id="NMF00439.1"/>
    </source>
</evidence>
<name>A0A848CZ93_ANEAE</name>
<protein>
    <submittedName>
        <fullName evidence="1">Uncharacterized protein</fullName>
    </submittedName>
</protein>